<protein>
    <recommendedName>
        <fullName evidence="3">Lycopene cyclase</fullName>
    </recommendedName>
</protein>
<name>A0A0H4IZ74_9PROT</name>
<dbReference type="Proteomes" id="UP000066549">
    <property type="component" value="Chromosome"/>
</dbReference>
<sequence length="363" mass="42144">MYDLIIIGRGLSSLLFLKQYLDMHSDLKVLIIEKSKKIESKYISSWQGPGLLDLTKEYGIQADKAYKKISISNENIAIKKNILPYSYNTYDYKHVIETIFSSLKDSVEIIYDQVVSIKEMYNEVNVKTKKYKFQSQYLISSTSIDQQSVNNKKMLFQYFVGTKIQIKDNHKHDTCQLMHFLQSNNEVLFNYNLPFDQKSVLIETTAFGKKVHFENLEKIHKKSLAVFNIAKIIKREKGIIPMSVNHKFHRTARIINIGLDGGFARPSSGYMLLRAAQWSKINKNTNLKDLVFKEKKLINFLDKIFLKACYYYPDLANSIFIKLFNSNDIASVIRFLADIPTLYDIVKILINTPKKIMINALIK</sequence>
<dbReference type="EMBL" id="CP011002">
    <property type="protein sequence ID" value="AKO65784.1"/>
    <property type="molecule type" value="Genomic_DNA"/>
</dbReference>
<reference evidence="1 2" key="1">
    <citation type="submission" date="2015-03" db="EMBL/GenBank/DDBJ databases">
        <title>Comparative analysis of the OM43 clade including a novel species from Red Sea uncovers genomic and metabolic diversity among marine methylotrophs.</title>
        <authorList>
            <person name="Jimenez-Infante F."/>
            <person name="Ngugi D.K."/>
            <person name="Vinu M."/>
            <person name="Alam I."/>
            <person name="Kamau A."/>
            <person name="Blom J."/>
            <person name="Bajic V.B."/>
            <person name="Stingl U."/>
        </authorList>
    </citation>
    <scope>NUCLEOTIDE SEQUENCE [LARGE SCALE GENOMIC DNA]</scope>
    <source>
        <strain evidence="1 2">MBRSH7</strain>
    </source>
</reference>
<evidence type="ECO:0000313" key="2">
    <source>
        <dbReference type="Proteomes" id="UP000066549"/>
    </source>
</evidence>
<dbReference type="OrthoDB" id="5793379at2"/>
<gene>
    <name evidence="1" type="ORF">VI33_03430</name>
</gene>
<organism evidence="1 2">
    <name type="scientific">Methylophilales bacterium MBRS-H7</name>
    <dbReference type="NCBI Taxonomy" id="1623450"/>
    <lineage>
        <taxon>Bacteria</taxon>
        <taxon>Pseudomonadati</taxon>
        <taxon>Pseudomonadota</taxon>
        <taxon>Betaproteobacteria</taxon>
        <taxon>Nitrosomonadales</taxon>
        <taxon>OM43 clade</taxon>
    </lineage>
</organism>
<evidence type="ECO:0000313" key="1">
    <source>
        <dbReference type="EMBL" id="AKO65784.1"/>
    </source>
</evidence>
<accession>A0A0H4IZ74</accession>
<keyword evidence="2" id="KW-1185">Reference proteome</keyword>
<dbReference type="AlphaFoldDB" id="A0A0H4IZ74"/>
<dbReference type="Pfam" id="PF05834">
    <property type="entry name" value="Lycopene_cycl"/>
    <property type="match status" value="1"/>
</dbReference>
<evidence type="ECO:0008006" key="3">
    <source>
        <dbReference type="Google" id="ProtNLM"/>
    </source>
</evidence>
<proteinExistence type="predicted"/>